<gene>
    <name evidence="2" type="ORF">KC01_LOCUS23086</name>
</gene>
<reference evidence="2 3" key="1">
    <citation type="submission" date="2024-04" db="EMBL/GenBank/DDBJ databases">
        <authorList>
            <person name="Waldvogel A.-M."/>
            <person name="Schoenle A."/>
        </authorList>
    </citation>
    <scope>NUCLEOTIDE SEQUENCE [LARGE SCALE GENOMIC DNA]</scope>
</reference>
<feature type="region of interest" description="Disordered" evidence="1">
    <location>
        <begin position="224"/>
        <end position="282"/>
    </location>
</feature>
<dbReference type="EMBL" id="OZ035824">
    <property type="protein sequence ID" value="CAL1594091.1"/>
    <property type="molecule type" value="Genomic_DNA"/>
</dbReference>
<accession>A0AAV2KVL3</accession>
<proteinExistence type="predicted"/>
<name>A0AAV2KVL3_KNICA</name>
<dbReference type="Proteomes" id="UP001497482">
    <property type="component" value="Chromosome 2"/>
</dbReference>
<evidence type="ECO:0000256" key="1">
    <source>
        <dbReference type="SAM" id="MobiDB-lite"/>
    </source>
</evidence>
<dbReference type="AlphaFoldDB" id="A0AAV2KVL3"/>
<evidence type="ECO:0000313" key="2">
    <source>
        <dbReference type="EMBL" id="CAL1594091.1"/>
    </source>
</evidence>
<organism evidence="2 3">
    <name type="scientific">Knipowitschia caucasica</name>
    <name type="common">Caucasian dwarf goby</name>
    <name type="synonym">Pomatoschistus caucasicus</name>
    <dbReference type="NCBI Taxonomy" id="637954"/>
    <lineage>
        <taxon>Eukaryota</taxon>
        <taxon>Metazoa</taxon>
        <taxon>Chordata</taxon>
        <taxon>Craniata</taxon>
        <taxon>Vertebrata</taxon>
        <taxon>Euteleostomi</taxon>
        <taxon>Actinopterygii</taxon>
        <taxon>Neopterygii</taxon>
        <taxon>Teleostei</taxon>
        <taxon>Neoteleostei</taxon>
        <taxon>Acanthomorphata</taxon>
        <taxon>Gobiaria</taxon>
        <taxon>Gobiiformes</taxon>
        <taxon>Gobioidei</taxon>
        <taxon>Gobiidae</taxon>
        <taxon>Gobiinae</taxon>
        <taxon>Knipowitschia</taxon>
    </lineage>
</organism>
<keyword evidence="3" id="KW-1185">Reference proteome</keyword>
<protein>
    <submittedName>
        <fullName evidence="2">Uncharacterized protein</fullName>
    </submittedName>
</protein>
<evidence type="ECO:0000313" key="3">
    <source>
        <dbReference type="Proteomes" id="UP001497482"/>
    </source>
</evidence>
<sequence>MEELELIRCDSLDTASLSDQDLPLTLGSEALELPAGPEPSPTELAQCEAEVGTLLTIIAELNKKMGSLKAPSDPGGVRASAVSRPLVPDLLSHRLKQPERTRLESASSKPAFMDQGAVWCRLQDVLSSVEESVSFRRSWAAPITAVDLNKHREHLRAAQRSSAKASQILEDMEREFGISCTTVTKEENSRQNQQEVLERAHCVSLMEEDRDKLVNLHRVWRSGPHSPSYRPRVGSSSGSMSPDWASPPYPGSPLPQRRATRGPASLCGTRDSGNIPCSSPVDPEVETDRLNRFEEISILLLFSEPGLEAAV</sequence>